<feature type="domain" description="Non-canonical purine NTP phosphatase/PRRC1" evidence="12">
    <location>
        <begin position="6"/>
        <end position="156"/>
    </location>
</feature>
<dbReference type="Gene3D" id="3.90.950.10">
    <property type="match status" value="1"/>
</dbReference>
<accession>A0ABY9KTD4</accession>
<evidence type="ECO:0000313" key="13">
    <source>
        <dbReference type="EMBL" id="WLV23824.1"/>
    </source>
</evidence>
<organism evidence="13 14">
    <name type="scientific">Aciduricibacillus chroicocephali</name>
    <dbReference type="NCBI Taxonomy" id="3054939"/>
    <lineage>
        <taxon>Bacteria</taxon>
        <taxon>Bacillati</taxon>
        <taxon>Bacillota</taxon>
        <taxon>Bacilli</taxon>
        <taxon>Bacillales</taxon>
        <taxon>Bacillaceae</taxon>
        <taxon>Aciduricibacillus</taxon>
    </lineage>
</organism>
<evidence type="ECO:0000256" key="6">
    <source>
        <dbReference type="ARBA" id="ARBA00022842"/>
    </source>
</evidence>
<evidence type="ECO:0000256" key="11">
    <source>
        <dbReference type="ARBA" id="ARBA00048781"/>
    </source>
</evidence>
<sequence length="167" mass="18182">MNILIGSKNPAKVEAVKAIFEEAHVSGISVPSDVSAQPFTDEETKQGAVNRARRCAENGTQIGIGLEGGVMLIGDTMYLCNWGALALPDGRIFTASGARIPLPEEIKTALEQGEELGDVMERFAHKKDVRSNEGAIGIFTKNRVSRKAMFEHVLILLRGQLEFSQEK</sequence>
<keyword evidence="8" id="KW-0464">Manganese</keyword>
<comment type="catalytic activity">
    <reaction evidence="10">
        <text>ITP + H2O = IDP + phosphate + H(+)</text>
        <dbReference type="Rhea" id="RHEA:28330"/>
        <dbReference type="ChEBI" id="CHEBI:15377"/>
        <dbReference type="ChEBI" id="CHEBI:15378"/>
        <dbReference type="ChEBI" id="CHEBI:43474"/>
        <dbReference type="ChEBI" id="CHEBI:58280"/>
        <dbReference type="ChEBI" id="CHEBI:61402"/>
        <dbReference type="EC" id="3.6.1.73"/>
    </reaction>
</comment>
<reference evidence="13" key="1">
    <citation type="submission" date="2023-06" db="EMBL/GenBank/DDBJ databases">
        <title>A Treasure from Seagulls: Isolation and Description of Aciduricobacillus qingdaonensis gen. nov., sp. nov., a Rare Obligately Uric Acid-utilizing Member in the Family Bacillaceae.</title>
        <authorList>
            <person name="Liu W."/>
            <person name="Wang B."/>
        </authorList>
    </citation>
    <scope>NUCLEOTIDE SEQUENCE</scope>
    <source>
        <strain evidence="13">44XB</strain>
    </source>
</reference>
<keyword evidence="6" id="KW-0460">Magnesium</keyword>
<evidence type="ECO:0000313" key="14">
    <source>
        <dbReference type="Proteomes" id="UP001180087"/>
    </source>
</evidence>
<keyword evidence="5" id="KW-0378">Hydrolase</keyword>
<dbReference type="InterPro" id="IPR050299">
    <property type="entry name" value="YjjX_NTPase"/>
</dbReference>
<evidence type="ECO:0000256" key="2">
    <source>
        <dbReference type="ARBA" id="ARBA00001946"/>
    </source>
</evidence>
<dbReference type="PANTHER" id="PTHR34699:SF2">
    <property type="entry name" value="NON-CANONICAL PURINE NTP PHOSPHATASE_PRRC1 DOMAIN-CONTAINING PROTEIN"/>
    <property type="match status" value="1"/>
</dbReference>
<evidence type="ECO:0000256" key="5">
    <source>
        <dbReference type="ARBA" id="ARBA00022801"/>
    </source>
</evidence>
<evidence type="ECO:0000256" key="7">
    <source>
        <dbReference type="ARBA" id="ARBA00023080"/>
    </source>
</evidence>
<dbReference type="EMBL" id="CP129113">
    <property type="protein sequence ID" value="WLV23824.1"/>
    <property type="molecule type" value="Genomic_DNA"/>
</dbReference>
<keyword evidence="4" id="KW-0547">Nucleotide-binding</keyword>
<dbReference type="RefSeq" id="WP_348026226.1">
    <property type="nucleotide sequence ID" value="NZ_CP129113.1"/>
</dbReference>
<evidence type="ECO:0000256" key="9">
    <source>
        <dbReference type="ARBA" id="ARBA00038901"/>
    </source>
</evidence>
<evidence type="ECO:0000256" key="3">
    <source>
        <dbReference type="ARBA" id="ARBA00022723"/>
    </source>
</evidence>
<keyword evidence="14" id="KW-1185">Reference proteome</keyword>
<evidence type="ECO:0000256" key="4">
    <source>
        <dbReference type="ARBA" id="ARBA00022741"/>
    </source>
</evidence>
<name>A0ABY9KTD4_9BACI</name>
<dbReference type="Pfam" id="PF01931">
    <property type="entry name" value="NTPase_I-T"/>
    <property type="match status" value="1"/>
</dbReference>
<keyword evidence="7" id="KW-0546">Nucleotide metabolism</keyword>
<dbReference type="EC" id="3.6.1.73" evidence="9"/>
<dbReference type="InterPro" id="IPR029001">
    <property type="entry name" value="ITPase-like_fam"/>
</dbReference>
<keyword evidence="3" id="KW-0479">Metal-binding</keyword>
<proteinExistence type="predicted"/>
<dbReference type="NCBIfam" id="NF002850">
    <property type="entry name" value="PRK03114.1"/>
    <property type="match status" value="1"/>
</dbReference>
<gene>
    <name evidence="13" type="ORF">QR721_09235</name>
</gene>
<protein>
    <recommendedName>
        <fullName evidence="9">inosine/xanthosine triphosphatase</fullName>
        <ecNumber evidence="9">3.6.1.73</ecNumber>
    </recommendedName>
</protein>
<comment type="cofactor">
    <cofactor evidence="1">
        <name>Mn(2+)</name>
        <dbReference type="ChEBI" id="CHEBI:29035"/>
    </cofactor>
</comment>
<dbReference type="InterPro" id="IPR026533">
    <property type="entry name" value="NTPase/PRRC1"/>
</dbReference>
<evidence type="ECO:0000256" key="8">
    <source>
        <dbReference type="ARBA" id="ARBA00023211"/>
    </source>
</evidence>
<dbReference type="SUPFAM" id="SSF52972">
    <property type="entry name" value="ITPase-like"/>
    <property type="match status" value="1"/>
</dbReference>
<comment type="catalytic activity">
    <reaction evidence="11">
        <text>XTP + H2O = XDP + phosphate + H(+)</text>
        <dbReference type="Rhea" id="RHEA:28406"/>
        <dbReference type="ChEBI" id="CHEBI:15377"/>
        <dbReference type="ChEBI" id="CHEBI:15378"/>
        <dbReference type="ChEBI" id="CHEBI:43474"/>
        <dbReference type="ChEBI" id="CHEBI:59884"/>
        <dbReference type="ChEBI" id="CHEBI:61314"/>
        <dbReference type="EC" id="3.6.1.73"/>
    </reaction>
</comment>
<comment type="cofactor">
    <cofactor evidence="2">
        <name>Mg(2+)</name>
        <dbReference type="ChEBI" id="CHEBI:18420"/>
    </cofactor>
</comment>
<evidence type="ECO:0000256" key="1">
    <source>
        <dbReference type="ARBA" id="ARBA00001936"/>
    </source>
</evidence>
<dbReference type="Proteomes" id="UP001180087">
    <property type="component" value="Chromosome"/>
</dbReference>
<evidence type="ECO:0000256" key="10">
    <source>
        <dbReference type="ARBA" id="ARBA00048174"/>
    </source>
</evidence>
<evidence type="ECO:0000259" key="12">
    <source>
        <dbReference type="Pfam" id="PF01931"/>
    </source>
</evidence>
<dbReference type="PANTHER" id="PTHR34699">
    <property type="match status" value="1"/>
</dbReference>